<name>A0ABW1PIV4_9PSEU</name>
<keyword evidence="4" id="KW-1185">Reference proteome</keyword>
<evidence type="ECO:0000256" key="1">
    <source>
        <dbReference type="SAM" id="MobiDB-lite"/>
    </source>
</evidence>
<dbReference type="Proteomes" id="UP001596220">
    <property type="component" value="Unassembled WGS sequence"/>
</dbReference>
<comment type="caution">
    <text evidence="3">The sequence shown here is derived from an EMBL/GenBank/DDBJ whole genome shotgun (WGS) entry which is preliminary data.</text>
</comment>
<feature type="compositionally biased region" description="Low complexity" evidence="1">
    <location>
        <begin position="1"/>
        <end position="24"/>
    </location>
</feature>
<evidence type="ECO:0000313" key="3">
    <source>
        <dbReference type="EMBL" id="MFC6094901.1"/>
    </source>
</evidence>
<accession>A0ABW1PIV4</accession>
<dbReference type="Pfam" id="PF19809">
    <property type="entry name" value="DUF6292"/>
    <property type="match status" value="1"/>
</dbReference>
<evidence type="ECO:0000313" key="4">
    <source>
        <dbReference type="Proteomes" id="UP001596220"/>
    </source>
</evidence>
<dbReference type="RefSeq" id="WP_380643616.1">
    <property type="nucleotide sequence ID" value="NZ_JBHSQO010000082.1"/>
</dbReference>
<organism evidence="3 4">
    <name type="scientific">Saccharothrix lopnurensis</name>
    <dbReference type="NCBI Taxonomy" id="1670621"/>
    <lineage>
        <taxon>Bacteria</taxon>
        <taxon>Bacillati</taxon>
        <taxon>Actinomycetota</taxon>
        <taxon>Actinomycetes</taxon>
        <taxon>Pseudonocardiales</taxon>
        <taxon>Pseudonocardiaceae</taxon>
        <taxon>Saccharothrix</taxon>
    </lineage>
</organism>
<protein>
    <submittedName>
        <fullName evidence="3">DUF6292 family protein</fullName>
    </submittedName>
</protein>
<feature type="region of interest" description="Disordered" evidence="1">
    <location>
        <begin position="1"/>
        <end position="64"/>
    </location>
</feature>
<gene>
    <name evidence="3" type="ORF">ACFP3R_37045</name>
</gene>
<reference evidence="4" key="1">
    <citation type="journal article" date="2019" name="Int. J. Syst. Evol. Microbiol.">
        <title>The Global Catalogue of Microorganisms (GCM) 10K type strain sequencing project: providing services to taxonomists for standard genome sequencing and annotation.</title>
        <authorList>
            <consortium name="The Broad Institute Genomics Platform"/>
            <consortium name="The Broad Institute Genome Sequencing Center for Infectious Disease"/>
            <person name="Wu L."/>
            <person name="Ma J."/>
        </authorList>
    </citation>
    <scope>NUCLEOTIDE SEQUENCE [LARGE SCALE GENOMIC DNA]</scope>
    <source>
        <strain evidence="4">CGMCC 4.7246</strain>
    </source>
</reference>
<proteinExistence type="predicted"/>
<dbReference type="InterPro" id="IPR046259">
    <property type="entry name" value="DUF6292"/>
</dbReference>
<evidence type="ECO:0000259" key="2">
    <source>
        <dbReference type="Pfam" id="PF19809"/>
    </source>
</evidence>
<sequence>MTQTGPLNPLPANAVRPANVVALRSRTGTDPVRRPRSTTATRPRSSDDPLPGVAAPRRPSAPNDGAHVLARALRDYVWAVAEAVGVPRDGTTCEVTDTATAYLALGCRSADHPDHDVMLVWSASQGWSVLVETSPAEPPVVLARSTDDLVPAPEAVARFVTDSITRRGTGRPPVALPSHADWSDLAQRMEHFASAS</sequence>
<feature type="domain" description="DUF6292" evidence="2">
    <location>
        <begin position="76"/>
        <end position="162"/>
    </location>
</feature>
<dbReference type="EMBL" id="JBHSQO010000082">
    <property type="protein sequence ID" value="MFC6094901.1"/>
    <property type="molecule type" value="Genomic_DNA"/>
</dbReference>